<keyword evidence="2" id="KW-1185">Reference proteome</keyword>
<evidence type="ECO:0000313" key="2">
    <source>
        <dbReference type="Proteomes" id="UP000299102"/>
    </source>
</evidence>
<evidence type="ECO:0000313" key="1">
    <source>
        <dbReference type="EMBL" id="GBP25967.1"/>
    </source>
</evidence>
<sequence length="116" mass="12380">MAHSPFINPLSPPFSCPILVQETGNALVTTLWLRVLMGSGDRLLSGGSRSDLPLENAIKNKKRNRIKHYNAINSVSSNTPSLRSNNCKRQLYGPVAGLGAAPPAPVMNGRGGCDLN</sequence>
<gene>
    <name evidence="1" type="ORF">EVAR_84526_1</name>
</gene>
<dbReference type="AlphaFoldDB" id="A0A4C1UIP3"/>
<comment type="caution">
    <text evidence="1">The sequence shown here is derived from an EMBL/GenBank/DDBJ whole genome shotgun (WGS) entry which is preliminary data.</text>
</comment>
<dbReference type="EMBL" id="BGZK01000174">
    <property type="protein sequence ID" value="GBP25967.1"/>
    <property type="molecule type" value="Genomic_DNA"/>
</dbReference>
<reference evidence="1 2" key="1">
    <citation type="journal article" date="2019" name="Commun. Biol.">
        <title>The bagworm genome reveals a unique fibroin gene that provides high tensile strength.</title>
        <authorList>
            <person name="Kono N."/>
            <person name="Nakamura H."/>
            <person name="Ohtoshi R."/>
            <person name="Tomita M."/>
            <person name="Numata K."/>
            <person name="Arakawa K."/>
        </authorList>
    </citation>
    <scope>NUCLEOTIDE SEQUENCE [LARGE SCALE GENOMIC DNA]</scope>
</reference>
<proteinExistence type="predicted"/>
<accession>A0A4C1UIP3</accession>
<organism evidence="1 2">
    <name type="scientific">Eumeta variegata</name>
    <name type="common">Bagworm moth</name>
    <name type="synonym">Eumeta japonica</name>
    <dbReference type="NCBI Taxonomy" id="151549"/>
    <lineage>
        <taxon>Eukaryota</taxon>
        <taxon>Metazoa</taxon>
        <taxon>Ecdysozoa</taxon>
        <taxon>Arthropoda</taxon>
        <taxon>Hexapoda</taxon>
        <taxon>Insecta</taxon>
        <taxon>Pterygota</taxon>
        <taxon>Neoptera</taxon>
        <taxon>Endopterygota</taxon>
        <taxon>Lepidoptera</taxon>
        <taxon>Glossata</taxon>
        <taxon>Ditrysia</taxon>
        <taxon>Tineoidea</taxon>
        <taxon>Psychidae</taxon>
        <taxon>Oiketicinae</taxon>
        <taxon>Eumeta</taxon>
    </lineage>
</organism>
<dbReference type="Proteomes" id="UP000299102">
    <property type="component" value="Unassembled WGS sequence"/>
</dbReference>
<protein>
    <submittedName>
        <fullName evidence="1">Uncharacterized protein</fullName>
    </submittedName>
</protein>
<name>A0A4C1UIP3_EUMVA</name>